<dbReference type="EMBL" id="QEWP01000044">
    <property type="protein sequence ID" value="PWD97486.1"/>
    <property type="molecule type" value="Genomic_DNA"/>
</dbReference>
<comment type="caution">
    <text evidence="3">The sequence shown here is derived from an EMBL/GenBank/DDBJ whole genome shotgun (WGS) entry which is preliminary data.</text>
</comment>
<proteinExistence type="predicted"/>
<dbReference type="NCBIfam" id="NF033538">
    <property type="entry name" value="transpos_IS91"/>
    <property type="match status" value="1"/>
</dbReference>
<sequence>MIMVGKTSNADLKSIIEQFLPSLIHKRGLTGHQLKVLSALSACRTSKLGGSALACGDCGSVHYVLHSCRNRHCPRCQGIDKELWIEDRKQELLPVKYYHVVFTVPHDLLELFRFNRKVMYNLLFEKSWETISVFAQDPKLLGAKPGAIAVLHTWDQQLGFHPHVHMIVPAGGIDKQGKWKSTKQDGNFLFDVKQLSNVFSARFVSKLRRLKREGKIKKHVPRDLIKEPWVVYAKQAFGSPESVIEYLGRYSHRVAISNHRILKGTSTHVTFSWLNRKAGYRKETITLTGVEFLERYLEHIVPPHFRRIRYLGFLSNRNKREAIEKIREQLLAAHVTRPGLSRSEVLALRFGKRSVLQCRECGGELLLLESFPKERAPPENRCA</sequence>
<dbReference type="GO" id="GO:0003677">
    <property type="term" value="F:DNA binding"/>
    <property type="evidence" value="ECO:0007669"/>
    <property type="project" value="InterPro"/>
</dbReference>
<evidence type="ECO:0000259" key="1">
    <source>
        <dbReference type="Pfam" id="PF04986"/>
    </source>
</evidence>
<feature type="domain" description="Transposase zinc-binding" evidence="2">
    <location>
        <begin position="15"/>
        <end position="104"/>
    </location>
</feature>
<dbReference type="GO" id="GO:0004803">
    <property type="term" value="F:transposase activity"/>
    <property type="evidence" value="ECO:0007669"/>
    <property type="project" value="InterPro"/>
</dbReference>
<dbReference type="InterPro" id="IPR007069">
    <property type="entry name" value="Transposase_32"/>
</dbReference>
<name>A0A2U2B342_9BACT</name>
<dbReference type="Pfam" id="PF04986">
    <property type="entry name" value="Y2_Tnp"/>
    <property type="match status" value="1"/>
</dbReference>
<dbReference type="PANTHER" id="PTHR37023">
    <property type="entry name" value="TRANSPOSASE"/>
    <property type="match status" value="1"/>
</dbReference>
<dbReference type="InterPro" id="IPR054832">
    <property type="entry name" value="transpos_IS91"/>
</dbReference>
<keyword evidence="4" id="KW-1185">Reference proteome</keyword>
<reference evidence="3 4" key="1">
    <citation type="submission" date="2018-05" db="EMBL/GenBank/DDBJ databases">
        <title>Marinilabilia rubrum sp. nov., isolated from saltern sediment.</title>
        <authorList>
            <person name="Zhang R."/>
        </authorList>
    </citation>
    <scope>NUCLEOTIDE SEQUENCE [LARGE SCALE GENOMIC DNA]</scope>
    <source>
        <strain evidence="3 4">WTE16</strain>
    </source>
</reference>
<dbReference type="InterPro" id="IPR026889">
    <property type="entry name" value="Zn_Tnp"/>
</dbReference>
<dbReference type="Proteomes" id="UP000244956">
    <property type="component" value="Unassembled WGS sequence"/>
</dbReference>
<organism evidence="3 4">
    <name type="scientific">Marinilabilia rubra</name>
    <dbReference type="NCBI Taxonomy" id="2162893"/>
    <lineage>
        <taxon>Bacteria</taxon>
        <taxon>Pseudomonadati</taxon>
        <taxon>Bacteroidota</taxon>
        <taxon>Bacteroidia</taxon>
        <taxon>Marinilabiliales</taxon>
        <taxon>Marinilabiliaceae</taxon>
        <taxon>Marinilabilia</taxon>
    </lineage>
</organism>
<dbReference type="Pfam" id="PF14319">
    <property type="entry name" value="Zn_Tnp_IS91"/>
    <property type="match status" value="1"/>
</dbReference>
<evidence type="ECO:0000313" key="4">
    <source>
        <dbReference type="Proteomes" id="UP000244956"/>
    </source>
</evidence>
<feature type="domain" description="Transposase IS801/IS1294" evidence="1">
    <location>
        <begin position="146"/>
        <end position="319"/>
    </location>
</feature>
<protein>
    <submittedName>
        <fullName evidence="3">IS91 family transposase</fullName>
    </submittedName>
</protein>
<evidence type="ECO:0000313" key="3">
    <source>
        <dbReference type="EMBL" id="PWD97486.1"/>
    </source>
</evidence>
<dbReference type="PANTHER" id="PTHR37023:SF1">
    <property type="entry name" value="ISSOD25 TRANSPOSASE TNPA_ISSOD25"/>
    <property type="match status" value="1"/>
</dbReference>
<evidence type="ECO:0000259" key="2">
    <source>
        <dbReference type="Pfam" id="PF14319"/>
    </source>
</evidence>
<dbReference type="AlphaFoldDB" id="A0A2U2B342"/>
<dbReference type="GO" id="GO:0006313">
    <property type="term" value="P:DNA transposition"/>
    <property type="evidence" value="ECO:0007669"/>
    <property type="project" value="InterPro"/>
</dbReference>
<accession>A0A2U2B342</accession>
<gene>
    <name evidence="3" type="ORF">DDZ16_20515</name>
</gene>